<evidence type="ECO:0000256" key="1">
    <source>
        <dbReference type="SAM" id="Phobius"/>
    </source>
</evidence>
<protein>
    <submittedName>
        <fullName evidence="2">Unannotated protein</fullName>
    </submittedName>
</protein>
<name>A0A6J5ZVH0_9ZZZZ</name>
<proteinExistence type="predicted"/>
<evidence type="ECO:0000313" key="5">
    <source>
        <dbReference type="EMBL" id="CAB4831236.1"/>
    </source>
</evidence>
<reference evidence="2" key="1">
    <citation type="submission" date="2020-05" db="EMBL/GenBank/DDBJ databases">
        <authorList>
            <person name="Chiriac C."/>
            <person name="Salcher M."/>
            <person name="Ghai R."/>
            <person name="Kavagutti S V."/>
        </authorList>
    </citation>
    <scope>NUCLEOTIDE SEQUENCE</scope>
</reference>
<evidence type="ECO:0000313" key="4">
    <source>
        <dbReference type="EMBL" id="CAB4788477.1"/>
    </source>
</evidence>
<dbReference type="EMBL" id="CAFBQX010000007">
    <property type="protein sequence ID" value="CAB5074337.1"/>
    <property type="molecule type" value="Genomic_DNA"/>
</dbReference>
<dbReference type="EMBL" id="CAFBNH010000011">
    <property type="protein sequence ID" value="CAB4954362.1"/>
    <property type="molecule type" value="Genomic_DNA"/>
</dbReference>
<keyword evidence="1" id="KW-1133">Transmembrane helix</keyword>
<accession>A0A6J5ZVH0</accession>
<dbReference type="AlphaFoldDB" id="A0A6J5ZVH0"/>
<dbReference type="EMBL" id="CAEZZW010000010">
    <property type="protein sequence ID" value="CAB4788477.1"/>
    <property type="molecule type" value="Genomic_DNA"/>
</dbReference>
<evidence type="ECO:0000313" key="2">
    <source>
        <dbReference type="EMBL" id="CAB4344780.1"/>
    </source>
</evidence>
<organism evidence="2">
    <name type="scientific">freshwater metagenome</name>
    <dbReference type="NCBI Taxonomy" id="449393"/>
    <lineage>
        <taxon>unclassified sequences</taxon>
        <taxon>metagenomes</taxon>
        <taxon>ecological metagenomes</taxon>
    </lineage>
</organism>
<feature type="transmembrane region" description="Helical" evidence="1">
    <location>
        <begin position="26"/>
        <end position="44"/>
    </location>
</feature>
<evidence type="ECO:0000313" key="3">
    <source>
        <dbReference type="EMBL" id="CAB4732227.1"/>
    </source>
</evidence>
<dbReference type="EMBL" id="CAEZYM010000015">
    <property type="protein sequence ID" value="CAB4732227.1"/>
    <property type="molecule type" value="Genomic_DNA"/>
</dbReference>
<gene>
    <name evidence="3" type="ORF">UFOPK2718_01331</name>
    <name evidence="4" type="ORF">UFOPK2936_01468</name>
    <name evidence="5" type="ORF">UFOPK3174_01112</name>
    <name evidence="6" type="ORF">UFOPK3328_01030</name>
    <name evidence="7" type="ORF">UFOPK3779_01443</name>
    <name evidence="8" type="ORF">UFOPK3913_01485</name>
    <name evidence="2" type="ORF">UFOPK4107_01450</name>
    <name evidence="9" type="ORF">UFOPK4403_01079</name>
</gene>
<keyword evidence="1" id="KW-0812">Transmembrane</keyword>
<sequence>MAGVIFFISAGLTIQSAISGGAHDLLTTVAWGTAASCGAYLIFIRPKVTIFDEGITITNPLIEITAGWQRVEEIEARYSMSILVGNKTIYAWAAPAPGRHHARSVHKSEMRGLNLGANTLMRPGESPRSHSGAASQIARLRLEEFRKLGTIKGLESQVRYNSAGATVMVTSLVLGLLLSVIHF</sequence>
<dbReference type="EMBL" id="CAFBOC010000023">
    <property type="protein sequence ID" value="CAB4986161.1"/>
    <property type="molecule type" value="Genomic_DNA"/>
</dbReference>
<dbReference type="EMBL" id="CAFBLD010000006">
    <property type="protein sequence ID" value="CAB4870560.1"/>
    <property type="molecule type" value="Genomic_DNA"/>
</dbReference>
<evidence type="ECO:0000313" key="8">
    <source>
        <dbReference type="EMBL" id="CAB4986161.1"/>
    </source>
</evidence>
<dbReference type="EMBL" id="CAESAE010000011">
    <property type="protein sequence ID" value="CAB4344780.1"/>
    <property type="molecule type" value="Genomic_DNA"/>
</dbReference>
<keyword evidence="1" id="KW-0472">Membrane</keyword>
<evidence type="ECO:0000313" key="6">
    <source>
        <dbReference type="EMBL" id="CAB4870560.1"/>
    </source>
</evidence>
<evidence type="ECO:0000313" key="9">
    <source>
        <dbReference type="EMBL" id="CAB5074337.1"/>
    </source>
</evidence>
<dbReference type="EMBL" id="CAFABH010000019">
    <property type="protein sequence ID" value="CAB4831236.1"/>
    <property type="molecule type" value="Genomic_DNA"/>
</dbReference>
<feature type="transmembrane region" description="Helical" evidence="1">
    <location>
        <begin position="160"/>
        <end position="181"/>
    </location>
</feature>
<evidence type="ECO:0000313" key="7">
    <source>
        <dbReference type="EMBL" id="CAB4954362.1"/>
    </source>
</evidence>